<dbReference type="Proteomes" id="UP000245429">
    <property type="component" value="Chromosome"/>
</dbReference>
<dbReference type="PANTHER" id="PTHR11527">
    <property type="entry name" value="HEAT-SHOCK PROTEIN 20 FAMILY MEMBER"/>
    <property type="match status" value="1"/>
</dbReference>
<gene>
    <name evidence="4" type="ORF">DI487_04115</name>
</gene>
<proteinExistence type="inferred from homology"/>
<evidence type="ECO:0000256" key="1">
    <source>
        <dbReference type="PROSITE-ProRule" id="PRU00285"/>
    </source>
</evidence>
<reference evidence="4 5" key="1">
    <citation type="submission" date="2018-05" db="EMBL/GenBank/DDBJ databases">
        <title>Flavobacterium sp. MEBiC07310.</title>
        <authorList>
            <person name="Baek K."/>
        </authorList>
    </citation>
    <scope>NUCLEOTIDE SEQUENCE [LARGE SCALE GENOMIC DNA]</scope>
    <source>
        <strain evidence="4 5">MEBiC07310</strain>
    </source>
</reference>
<evidence type="ECO:0000313" key="5">
    <source>
        <dbReference type="Proteomes" id="UP000245429"/>
    </source>
</evidence>
<accession>A0A2U8QSM1</accession>
<evidence type="ECO:0000259" key="3">
    <source>
        <dbReference type="PROSITE" id="PS01031"/>
    </source>
</evidence>
<organism evidence="4 5">
    <name type="scientific">Flavobacterium sediminis</name>
    <dbReference type="NCBI Taxonomy" id="2201181"/>
    <lineage>
        <taxon>Bacteria</taxon>
        <taxon>Pseudomonadati</taxon>
        <taxon>Bacteroidota</taxon>
        <taxon>Flavobacteriia</taxon>
        <taxon>Flavobacteriales</taxon>
        <taxon>Flavobacteriaceae</taxon>
        <taxon>Flavobacterium</taxon>
    </lineage>
</organism>
<dbReference type="Gene3D" id="2.60.40.790">
    <property type="match status" value="1"/>
</dbReference>
<comment type="similarity">
    <text evidence="1 2">Belongs to the small heat shock protein (HSP20) family.</text>
</comment>
<evidence type="ECO:0000313" key="4">
    <source>
        <dbReference type="EMBL" id="AWM13138.1"/>
    </source>
</evidence>
<dbReference type="CDD" id="cd06464">
    <property type="entry name" value="ACD_sHsps-like"/>
    <property type="match status" value="1"/>
</dbReference>
<dbReference type="AlphaFoldDB" id="A0A2U8QSM1"/>
<feature type="domain" description="SHSP" evidence="3">
    <location>
        <begin position="32"/>
        <end position="146"/>
    </location>
</feature>
<dbReference type="InterPro" id="IPR002068">
    <property type="entry name" value="A-crystallin/Hsp20_dom"/>
</dbReference>
<dbReference type="RefSeq" id="WP_109568541.1">
    <property type="nucleotide sequence ID" value="NZ_CP029463.1"/>
</dbReference>
<protein>
    <submittedName>
        <fullName evidence="4">Heat-shock protein</fullName>
    </submittedName>
</protein>
<dbReference type="SUPFAM" id="SSF49764">
    <property type="entry name" value="HSP20-like chaperones"/>
    <property type="match status" value="1"/>
</dbReference>
<evidence type="ECO:0000256" key="2">
    <source>
        <dbReference type="RuleBase" id="RU003616"/>
    </source>
</evidence>
<sequence>MSLIKWKNNDFFPAFEGLFGDFFNDDFYKKGLQLGTTVPAVNVKETDNGYQLDVAVPGVKKEDIKVNLDNGILTISSESEHEDESKEGEKVTRKEYSYSSFSRSFSLPDNANEGEIDAEYKDGVLKINILKTAPNHVEKTRLIEVK</sequence>
<dbReference type="OrthoDB" id="9814487at2"/>
<name>A0A2U8QSM1_9FLAO</name>
<dbReference type="InterPro" id="IPR008978">
    <property type="entry name" value="HSP20-like_chaperone"/>
</dbReference>
<keyword evidence="5" id="KW-1185">Reference proteome</keyword>
<dbReference type="Pfam" id="PF00011">
    <property type="entry name" value="HSP20"/>
    <property type="match status" value="1"/>
</dbReference>
<dbReference type="KEGG" id="fse:DI487_04115"/>
<dbReference type="PROSITE" id="PS01031">
    <property type="entry name" value="SHSP"/>
    <property type="match status" value="1"/>
</dbReference>
<dbReference type="EMBL" id="CP029463">
    <property type="protein sequence ID" value="AWM13138.1"/>
    <property type="molecule type" value="Genomic_DNA"/>
</dbReference>
<dbReference type="InterPro" id="IPR031107">
    <property type="entry name" value="Small_HSP"/>
</dbReference>